<dbReference type="AlphaFoldDB" id="A0A166D6T3"/>
<dbReference type="OrthoDB" id="2013972at2759"/>
<dbReference type="PANTHER" id="PTHR43591">
    <property type="entry name" value="METHYLTRANSFERASE"/>
    <property type="match status" value="1"/>
</dbReference>
<keyword evidence="2" id="KW-1185">Reference proteome</keyword>
<dbReference type="GO" id="GO:0032259">
    <property type="term" value="P:methylation"/>
    <property type="evidence" value="ECO:0007669"/>
    <property type="project" value="UniProtKB-KW"/>
</dbReference>
<dbReference type="STRING" id="1314776.A0A166D6T3"/>
<dbReference type="SUPFAM" id="SSF53335">
    <property type="entry name" value="S-adenosyl-L-methionine-dependent methyltransferases"/>
    <property type="match status" value="1"/>
</dbReference>
<protein>
    <submittedName>
        <fullName evidence="1">S-adenosyl-L-methionine-dependent methyltransferase</fullName>
    </submittedName>
</protein>
<sequence length="321" mass="35952">MASTAITELASSTRELHGRKMNAKSEAYILPADLPEIDRLNLQHRLWSRLMGGICSLSKDQLDELLKKRDGPPPAILDLGRGTGVWSVEMAQAYPHAKVVGLDLVDSKPILLPPNCTFVTGDMTKGLAAYEKQFDLVHIRLVICHLKEHDTKRLVLNEAIKCLRLGGFIVVSDYNESMNNEKLEPVPPANDDDEVNSERSWCTRWLSEVFPHRGYKRALRDIIKETISDNEVIDSASVKDSVYQMPLGWDGGDAKDGPETGRMAQIHWADFARACAPSMRERGVPAEKIEHWMARVDEEISGKKARVYHGVISVSGRRLSE</sequence>
<gene>
    <name evidence="1" type="ORF">SISSUDRAFT_1129028</name>
</gene>
<keyword evidence="1" id="KW-0489">Methyltransferase</keyword>
<dbReference type="CDD" id="cd02440">
    <property type="entry name" value="AdoMet_MTases"/>
    <property type="match status" value="1"/>
</dbReference>
<dbReference type="GO" id="GO:0008168">
    <property type="term" value="F:methyltransferase activity"/>
    <property type="evidence" value="ECO:0007669"/>
    <property type="project" value="UniProtKB-KW"/>
</dbReference>
<dbReference type="EMBL" id="KV428068">
    <property type="protein sequence ID" value="KZT38198.1"/>
    <property type="molecule type" value="Genomic_DNA"/>
</dbReference>
<proteinExistence type="predicted"/>
<evidence type="ECO:0000313" key="2">
    <source>
        <dbReference type="Proteomes" id="UP000076798"/>
    </source>
</evidence>
<dbReference type="Pfam" id="PF13489">
    <property type="entry name" value="Methyltransf_23"/>
    <property type="match status" value="1"/>
</dbReference>
<accession>A0A166D6T3</accession>
<keyword evidence="1" id="KW-0808">Transferase</keyword>
<evidence type="ECO:0000313" key="1">
    <source>
        <dbReference type="EMBL" id="KZT38198.1"/>
    </source>
</evidence>
<dbReference type="Gene3D" id="3.40.50.150">
    <property type="entry name" value="Vaccinia Virus protein VP39"/>
    <property type="match status" value="1"/>
</dbReference>
<name>A0A166D6T3_9AGAM</name>
<dbReference type="InterPro" id="IPR029063">
    <property type="entry name" value="SAM-dependent_MTases_sf"/>
</dbReference>
<organism evidence="1 2">
    <name type="scientific">Sistotremastrum suecicum HHB10207 ss-3</name>
    <dbReference type="NCBI Taxonomy" id="1314776"/>
    <lineage>
        <taxon>Eukaryota</taxon>
        <taxon>Fungi</taxon>
        <taxon>Dikarya</taxon>
        <taxon>Basidiomycota</taxon>
        <taxon>Agaricomycotina</taxon>
        <taxon>Agaricomycetes</taxon>
        <taxon>Sistotremastrales</taxon>
        <taxon>Sistotremastraceae</taxon>
        <taxon>Sistotremastrum</taxon>
    </lineage>
</organism>
<dbReference type="Proteomes" id="UP000076798">
    <property type="component" value="Unassembled WGS sequence"/>
</dbReference>
<reference evidence="1 2" key="1">
    <citation type="journal article" date="2016" name="Mol. Biol. Evol.">
        <title>Comparative Genomics of Early-Diverging Mushroom-Forming Fungi Provides Insights into the Origins of Lignocellulose Decay Capabilities.</title>
        <authorList>
            <person name="Nagy L.G."/>
            <person name="Riley R."/>
            <person name="Tritt A."/>
            <person name="Adam C."/>
            <person name="Daum C."/>
            <person name="Floudas D."/>
            <person name="Sun H."/>
            <person name="Yadav J.S."/>
            <person name="Pangilinan J."/>
            <person name="Larsson K.H."/>
            <person name="Matsuura K."/>
            <person name="Barry K."/>
            <person name="Labutti K."/>
            <person name="Kuo R."/>
            <person name="Ohm R.A."/>
            <person name="Bhattacharya S.S."/>
            <person name="Shirouzu T."/>
            <person name="Yoshinaga Y."/>
            <person name="Martin F.M."/>
            <person name="Grigoriev I.V."/>
            <person name="Hibbett D.S."/>
        </authorList>
    </citation>
    <scope>NUCLEOTIDE SEQUENCE [LARGE SCALE GENOMIC DNA]</scope>
    <source>
        <strain evidence="1 2">HHB10207 ss-3</strain>
    </source>
</reference>